<gene>
    <name evidence="2" type="primary">ycf37</name>
</gene>
<keyword evidence="2" id="KW-0150">Chloroplast</keyword>
<feature type="transmembrane region" description="Helical" evidence="1">
    <location>
        <begin position="12"/>
        <end position="34"/>
    </location>
</feature>
<reference evidence="2" key="1">
    <citation type="journal article" date="2017" name="J. Phycol.">
        <title>Analysis of chloroplast genomes and a supermatrix inform reclassification of the Rhodomelaceae (Rhodophyta).</title>
        <authorList>
            <person name="Diaz-Tapia P."/>
            <person name="Maggs C.A."/>
            <person name="West J.A."/>
            <person name="Verbruggen H."/>
        </authorList>
    </citation>
    <scope>NUCLEOTIDE SEQUENCE</scope>
    <source>
        <strain evidence="2">PD1582</strain>
    </source>
</reference>
<organism evidence="2">
    <name type="scientific">Chondria sp.</name>
    <name type="common">in: red algae</name>
    <dbReference type="NCBI Taxonomy" id="1982705"/>
    <lineage>
        <taxon>Eukaryota</taxon>
        <taxon>Rhodophyta</taxon>
        <taxon>Florideophyceae</taxon>
        <taxon>Rhodymeniophycidae</taxon>
        <taxon>Ceramiales</taxon>
        <taxon>Rhodomelaceae</taxon>
        <taxon>Chondrieae</taxon>
        <taxon>Chondria</taxon>
    </lineage>
</organism>
<evidence type="ECO:0000313" key="2">
    <source>
        <dbReference type="EMBL" id="ARW68200.1"/>
    </source>
</evidence>
<evidence type="ECO:0000256" key="1">
    <source>
        <dbReference type="SAM" id="Phobius"/>
    </source>
</evidence>
<sequence length="162" mass="19274">MFTDVFLFRSYIVIALSVLIPLSFIITLQIYYLLRRYILIDFLLHRRMANKKFTFIYDDYNKLFNLFLDHQKFFLCISSVELCADTFNINTNSLYILLAYCYQKSYFLYIAEYYYLKALDISPNSQIILQGLAKIYSDLGKYDKLNSINSQIETINCDVIIQ</sequence>
<dbReference type="AlphaFoldDB" id="A0A1Z1MQ46"/>
<evidence type="ECO:0008006" key="3">
    <source>
        <dbReference type="Google" id="ProtNLM"/>
    </source>
</evidence>
<keyword evidence="2" id="KW-0934">Plastid</keyword>
<protein>
    <recommendedName>
        <fullName evidence="3">Photosystem I assembly protein Ycf37</fullName>
    </recommendedName>
</protein>
<accession>A0A1Z1MQ46</accession>
<keyword evidence="1" id="KW-1133">Transmembrane helix</keyword>
<geneLocation type="chloroplast" evidence="2"/>
<keyword evidence="1" id="KW-0812">Transmembrane</keyword>
<dbReference type="Gene3D" id="1.25.40.10">
    <property type="entry name" value="Tetratricopeptide repeat domain"/>
    <property type="match status" value="1"/>
</dbReference>
<dbReference type="EMBL" id="MF101451">
    <property type="protein sequence ID" value="ARW68200.1"/>
    <property type="molecule type" value="Genomic_DNA"/>
</dbReference>
<dbReference type="InterPro" id="IPR011990">
    <property type="entry name" value="TPR-like_helical_dom_sf"/>
</dbReference>
<dbReference type="SUPFAM" id="SSF48452">
    <property type="entry name" value="TPR-like"/>
    <property type="match status" value="1"/>
</dbReference>
<keyword evidence="1" id="KW-0472">Membrane</keyword>
<proteinExistence type="predicted"/>
<name>A0A1Z1MQ46_9FLOR</name>